<reference evidence="6" key="2">
    <citation type="submission" date="2025-08" db="UniProtKB">
        <authorList>
            <consortium name="Ensembl"/>
        </authorList>
    </citation>
    <scope>IDENTIFICATION</scope>
</reference>
<dbReference type="InterPro" id="IPR013083">
    <property type="entry name" value="Znf_RING/FYVE/PHD"/>
</dbReference>
<dbReference type="GO" id="GO:0008270">
    <property type="term" value="F:zinc ion binding"/>
    <property type="evidence" value="ECO:0007669"/>
    <property type="project" value="UniProtKB-KW"/>
</dbReference>
<reference evidence="6" key="3">
    <citation type="submission" date="2025-09" db="UniProtKB">
        <authorList>
            <consortium name="Ensembl"/>
        </authorList>
    </citation>
    <scope>IDENTIFICATION</scope>
</reference>
<sequence>MYDDVPPQIIETQRSPPILNPTTEQQKLMGKVDHEMETSHLVENAKLMGFEMDDIRQAVMRNFEENGESFSSFRSLVDAILDDNSASLLEEERIGSTSVADADLRSIASGRSGAQYQGSAHPSSSEVIRRLEDSRVCRMCHTVVADIVLMPCGHLVCCSNCCHIITKCPLCESEIQKAIKTYSA</sequence>
<evidence type="ECO:0000313" key="6">
    <source>
        <dbReference type="Ensembl" id="ENSCSAVP00000007123.1"/>
    </source>
</evidence>
<dbReference type="Ensembl" id="ENSCSAVT00000007215.1">
    <property type="protein sequence ID" value="ENSCSAVP00000007123.1"/>
    <property type="gene ID" value="ENSCSAVG00000004254.1"/>
</dbReference>
<dbReference type="AlphaFoldDB" id="H2YP65"/>
<dbReference type="HOGENOM" id="CLU_1467711_0_0_1"/>
<dbReference type="Pfam" id="PF13920">
    <property type="entry name" value="zf-C3HC4_3"/>
    <property type="match status" value="1"/>
</dbReference>
<dbReference type="Proteomes" id="UP000007875">
    <property type="component" value="Unassembled WGS sequence"/>
</dbReference>
<accession>H2YP65</accession>
<dbReference type="GO" id="GO:0005634">
    <property type="term" value="C:nucleus"/>
    <property type="evidence" value="ECO:0007669"/>
    <property type="project" value="TreeGrafter"/>
</dbReference>
<protein>
    <recommendedName>
        <fullName evidence="5">RING-type domain-containing protein</fullName>
    </recommendedName>
</protein>
<dbReference type="PANTHER" id="PTHR10044">
    <property type="entry name" value="INHIBITOR OF APOPTOSIS"/>
    <property type="match status" value="1"/>
</dbReference>
<dbReference type="SUPFAM" id="SSF57850">
    <property type="entry name" value="RING/U-box"/>
    <property type="match status" value="1"/>
</dbReference>
<proteinExistence type="predicted"/>
<evidence type="ECO:0000256" key="4">
    <source>
        <dbReference type="PROSITE-ProRule" id="PRU00175"/>
    </source>
</evidence>
<evidence type="ECO:0000313" key="7">
    <source>
        <dbReference type="Proteomes" id="UP000007875"/>
    </source>
</evidence>
<dbReference type="Gene3D" id="1.10.8.10">
    <property type="entry name" value="DNA helicase RuvA subunit, C-terminal domain"/>
    <property type="match status" value="1"/>
</dbReference>
<evidence type="ECO:0000259" key="5">
    <source>
        <dbReference type="PROSITE" id="PS50089"/>
    </source>
</evidence>
<keyword evidence="3" id="KW-0862">Zinc</keyword>
<dbReference type="InParanoid" id="H2YP65"/>
<dbReference type="PROSITE" id="PS50089">
    <property type="entry name" value="ZF_RING_2"/>
    <property type="match status" value="1"/>
</dbReference>
<evidence type="ECO:0000256" key="1">
    <source>
        <dbReference type="ARBA" id="ARBA00022723"/>
    </source>
</evidence>
<keyword evidence="2 4" id="KW-0863">Zinc-finger</keyword>
<evidence type="ECO:0000256" key="2">
    <source>
        <dbReference type="ARBA" id="ARBA00022771"/>
    </source>
</evidence>
<dbReference type="GeneTree" id="ENSGT00940000164164"/>
<dbReference type="GO" id="GO:0005737">
    <property type="term" value="C:cytoplasm"/>
    <property type="evidence" value="ECO:0007669"/>
    <property type="project" value="TreeGrafter"/>
</dbReference>
<dbReference type="GO" id="GO:0061630">
    <property type="term" value="F:ubiquitin protein ligase activity"/>
    <property type="evidence" value="ECO:0007669"/>
    <property type="project" value="TreeGrafter"/>
</dbReference>
<keyword evidence="1" id="KW-0479">Metal-binding</keyword>
<dbReference type="GO" id="GO:0043027">
    <property type="term" value="F:cysteine-type endopeptidase inhibitor activity involved in apoptotic process"/>
    <property type="evidence" value="ECO:0007669"/>
    <property type="project" value="TreeGrafter"/>
</dbReference>
<name>H2YP65_CIOSA</name>
<organism evidence="6 7">
    <name type="scientific">Ciona savignyi</name>
    <name type="common">Pacific transparent sea squirt</name>
    <dbReference type="NCBI Taxonomy" id="51511"/>
    <lineage>
        <taxon>Eukaryota</taxon>
        <taxon>Metazoa</taxon>
        <taxon>Chordata</taxon>
        <taxon>Tunicata</taxon>
        <taxon>Ascidiacea</taxon>
        <taxon>Phlebobranchia</taxon>
        <taxon>Cionidae</taxon>
        <taxon>Ciona</taxon>
    </lineage>
</organism>
<dbReference type="GO" id="GO:0031398">
    <property type="term" value="P:positive regulation of protein ubiquitination"/>
    <property type="evidence" value="ECO:0007669"/>
    <property type="project" value="TreeGrafter"/>
</dbReference>
<dbReference type="Gene3D" id="3.30.40.10">
    <property type="entry name" value="Zinc/RING finger domain, C3HC4 (zinc finger)"/>
    <property type="match status" value="1"/>
</dbReference>
<dbReference type="STRING" id="51511.ENSCSAVP00000007123"/>
<dbReference type="OMA" id="HEMETSH"/>
<dbReference type="GO" id="GO:0051726">
    <property type="term" value="P:regulation of cell cycle"/>
    <property type="evidence" value="ECO:0007669"/>
    <property type="project" value="TreeGrafter"/>
</dbReference>
<reference evidence="7" key="1">
    <citation type="submission" date="2003-08" db="EMBL/GenBank/DDBJ databases">
        <authorList>
            <person name="Birren B."/>
            <person name="Nusbaum C."/>
            <person name="Abebe A."/>
            <person name="Abouelleil A."/>
            <person name="Adekoya E."/>
            <person name="Ait-zahra M."/>
            <person name="Allen N."/>
            <person name="Allen T."/>
            <person name="An P."/>
            <person name="Anderson M."/>
            <person name="Anderson S."/>
            <person name="Arachchi H."/>
            <person name="Armbruster J."/>
            <person name="Bachantsang P."/>
            <person name="Baldwin J."/>
            <person name="Barry A."/>
            <person name="Bayul T."/>
            <person name="Blitshsteyn B."/>
            <person name="Bloom T."/>
            <person name="Blye J."/>
            <person name="Boguslavskiy L."/>
            <person name="Borowsky M."/>
            <person name="Boukhgalter B."/>
            <person name="Brunache A."/>
            <person name="Butler J."/>
            <person name="Calixte N."/>
            <person name="Calvo S."/>
            <person name="Camarata J."/>
            <person name="Campo K."/>
            <person name="Chang J."/>
            <person name="Cheshatsang Y."/>
            <person name="Citroen M."/>
            <person name="Collymore A."/>
            <person name="Considine T."/>
            <person name="Cook A."/>
            <person name="Cooke P."/>
            <person name="Corum B."/>
            <person name="Cuomo C."/>
            <person name="David R."/>
            <person name="Dawoe T."/>
            <person name="Degray S."/>
            <person name="Dodge S."/>
            <person name="Dooley K."/>
            <person name="Dorje P."/>
            <person name="Dorjee K."/>
            <person name="Dorris L."/>
            <person name="Duffey N."/>
            <person name="Dupes A."/>
            <person name="Elkins T."/>
            <person name="Engels R."/>
            <person name="Erickson J."/>
            <person name="Farina A."/>
            <person name="Faro S."/>
            <person name="Ferreira P."/>
            <person name="Fischer H."/>
            <person name="Fitzgerald M."/>
            <person name="Foley K."/>
            <person name="Gage D."/>
            <person name="Galagan J."/>
            <person name="Gearin G."/>
            <person name="Gnerre S."/>
            <person name="Gnirke A."/>
            <person name="Goyette A."/>
            <person name="Graham J."/>
            <person name="Grandbois E."/>
            <person name="Gyaltsen K."/>
            <person name="Hafez N."/>
            <person name="Hagopian D."/>
            <person name="Hagos B."/>
            <person name="Hall J."/>
            <person name="Hatcher B."/>
            <person name="Heller A."/>
            <person name="Higgins H."/>
            <person name="Honan T."/>
            <person name="Horn A."/>
            <person name="Houde N."/>
            <person name="Hughes L."/>
            <person name="Hulme W."/>
            <person name="Husby E."/>
            <person name="Iliev I."/>
            <person name="Jaffe D."/>
            <person name="Jones C."/>
            <person name="Kamal M."/>
            <person name="Kamat A."/>
            <person name="Kamvysselis M."/>
            <person name="Karlsson E."/>
            <person name="Kells C."/>
            <person name="Kieu A."/>
            <person name="Kisner P."/>
            <person name="Kodira C."/>
            <person name="Kulbokas E."/>
            <person name="Labutti K."/>
            <person name="Lama D."/>
            <person name="Landers T."/>
            <person name="Leger J."/>
            <person name="Levine S."/>
            <person name="Lewis D."/>
            <person name="Lewis T."/>
            <person name="Lindblad-toh K."/>
            <person name="Liu X."/>
            <person name="Lokyitsang T."/>
            <person name="Lokyitsang Y."/>
            <person name="Lucien O."/>
            <person name="Lui A."/>
            <person name="Ma L.J."/>
            <person name="Mabbitt R."/>
            <person name="Macdonald J."/>
            <person name="Maclean C."/>
            <person name="Major J."/>
            <person name="Manning J."/>
            <person name="Marabella R."/>
            <person name="Maru K."/>
            <person name="Matthews C."/>
            <person name="Mauceli E."/>
            <person name="Mccarthy M."/>
            <person name="Mcdonough S."/>
            <person name="Mcghee T."/>
            <person name="Meldrim J."/>
            <person name="Meneus L."/>
            <person name="Mesirov J."/>
            <person name="Mihalev A."/>
            <person name="Mihova T."/>
            <person name="Mikkelsen T."/>
            <person name="Mlenga V."/>
            <person name="Moru K."/>
            <person name="Mozes J."/>
            <person name="Mulrain L."/>
            <person name="Munson G."/>
            <person name="Naylor J."/>
            <person name="Newes C."/>
            <person name="Nguyen C."/>
            <person name="Nguyen N."/>
            <person name="Nguyen T."/>
            <person name="Nicol R."/>
            <person name="Nielsen C."/>
            <person name="Nizzari M."/>
            <person name="Norbu C."/>
            <person name="Norbu N."/>
            <person name="O'donnell P."/>
            <person name="Okoawo O."/>
            <person name="O'leary S."/>
            <person name="Omotosho B."/>
            <person name="O'neill K."/>
            <person name="Osman S."/>
            <person name="Parker S."/>
            <person name="Perrin D."/>
            <person name="Phunkhang P."/>
            <person name="Piqani B."/>
            <person name="Purcell S."/>
            <person name="Rachupka T."/>
            <person name="Ramasamy U."/>
            <person name="Rameau R."/>
            <person name="Ray V."/>
            <person name="Raymond C."/>
            <person name="Retta R."/>
            <person name="Richardson S."/>
            <person name="Rise C."/>
            <person name="Rodriguez J."/>
            <person name="Rogers J."/>
            <person name="Rogov P."/>
            <person name="Rutman M."/>
            <person name="Schupbach R."/>
            <person name="Seaman C."/>
            <person name="Settipalli S."/>
            <person name="Sharpe T."/>
            <person name="Sheridan J."/>
            <person name="Sherpa N."/>
            <person name="Shi J."/>
            <person name="Smirnov S."/>
            <person name="Smith C."/>
            <person name="Sougnez C."/>
            <person name="Spencer B."/>
            <person name="Stalker J."/>
            <person name="Stange-thomann N."/>
            <person name="Stavropoulos S."/>
            <person name="Stetson K."/>
            <person name="Stone C."/>
            <person name="Stone S."/>
            <person name="Stubbs M."/>
            <person name="Talamas J."/>
            <person name="Tchuinga P."/>
            <person name="Tenzing P."/>
            <person name="Tesfaye S."/>
            <person name="Theodore J."/>
            <person name="Thoulutsang Y."/>
            <person name="Topham K."/>
            <person name="Towey S."/>
            <person name="Tsamla T."/>
            <person name="Tsomo N."/>
            <person name="Vallee D."/>
            <person name="Vassiliev H."/>
            <person name="Venkataraman V."/>
            <person name="Vinson J."/>
            <person name="Vo A."/>
            <person name="Wade C."/>
            <person name="Wang S."/>
            <person name="Wangchuk T."/>
            <person name="Wangdi T."/>
            <person name="Whittaker C."/>
            <person name="Wilkinson J."/>
            <person name="Wu Y."/>
            <person name="Wyman D."/>
            <person name="Yadav S."/>
            <person name="Yang S."/>
            <person name="Yang X."/>
            <person name="Yeager S."/>
            <person name="Yee E."/>
            <person name="Young G."/>
            <person name="Zainoun J."/>
            <person name="Zembeck L."/>
            <person name="Zimmer A."/>
            <person name="Zody M."/>
            <person name="Lander E."/>
        </authorList>
    </citation>
    <scope>NUCLEOTIDE SEQUENCE [LARGE SCALE GENOMIC DNA]</scope>
</reference>
<dbReference type="GO" id="GO:0043066">
    <property type="term" value="P:negative regulation of apoptotic process"/>
    <property type="evidence" value="ECO:0007669"/>
    <property type="project" value="TreeGrafter"/>
</dbReference>
<dbReference type="PANTHER" id="PTHR10044:SF139">
    <property type="entry name" value="DEATH-ASSOCIATED INHIBITOR OF APOPTOSIS 2"/>
    <property type="match status" value="1"/>
</dbReference>
<dbReference type="eggNOG" id="KOG1101">
    <property type="taxonomic scope" value="Eukaryota"/>
</dbReference>
<dbReference type="InterPro" id="IPR001841">
    <property type="entry name" value="Znf_RING"/>
</dbReference>
<keyword evidence="7" id="KW-1185">Reference proteome</keyword>
<feature type="domain" description="RING-type" evidence="5">
    <location>
        <begin position="137"/>
        <end position="172"/>
    </location>
</feature>
<dbReference type="InterPro" id="IPR050784">
    <property type="entry name" value="IAP"/>
</dbReference>
<evidence type="ECO:0000256" key="3">
    <source>
        <dbReference type="ARBA" id="ARBA00022833"/>
    </source>
</evidence>